<dbReference type="InterPro" id="IPR009875">
    <property type="entry name" value="PilZ_domain"/>
</dbReference>
<proteinExistence type="predicted"/>
<accession>A0A2S7XR52</accession>
<dbReference type="Gene3D" id="2.40.10.220">
    <property type="entry name" value="predicted glycosyltransferase like domains"/>
    <property type="match status" value="1"/>
</dbReference>
<dbReference type="Proteomes" id="UP000239936">
    <property type="component" value="Unassembled WGS sequence"/>
</dbReference>
<dbReference type="EMBL" id="PPGH01000035">
    <property type="protein sequence ID" value="PQJ95948.1"/>
    <property type="molecule type" value="Genomic_DNA"/>
</dbReference>
<feature type="domain" description="PilZ" evidence="1">
    <location>
        <begin position="30"/>
        <end position="125"/>
    </location>
</feature>
<evidence type="ECO:0000313" key="2">
    <source>
        <dbReference type="EMBL" id="PQJ95948.1"/>
    </source>
</evidence>
<protein>
    <recommendedName>
        <fullName evidence="1">PilZ domain-containing protein</fullName>
    </recommendedName>
</protein>
<sequence>MLSLLLNNPCYCTQSHLVSAMHAHPHAHLNRRNDLRVPVRCEVELQPLTDTQIKRPERFISLDLSVGGMQLLADKTYPLNSEVMVAFDCKELGWGPFSCTASVMWVDPHPTNGQCRIGVKFRGVDKW</sequence>
<comment type="caution">
    <text evidence="2">The sequence shown here is derived from an EMBL/GenBank/DDBJ whole genome shotgun (WGS) entry which is preliminary data.</text>
</comment>
<dbReference type="OrthoDB" id="8562941at2"/>
<keyword evidence="3" id="KW-1185">Reference proteome</keyword>
<gene>
    <name evidence="2" type="ORF">CXB77_08760</name>
</gene>
<dbReference type="SUPFAM" id="SSF141371">
    <property type="entry name" value="PilZ domain-like"/>
    <property type="match status" value="1"/>
</dbReference>
<dbReference type="AlphaFoldDB" id="A0A2S7XR52"/>
<evidence type="ECO:0000313" key="3">
    <source>
        <dbReference type="Proteomes" id="UP000239936"/>
    </source>
</evidence>
<reference evidence="2 3" key="1">
    <citation type="submission" date="2018-01" db="EMBL/GenBank/DDBJ databases">
        <title>The complete genome sequence of Chromatium okenii LaCa, a purple sulfur bacterium with a turbulent life.</title>
        <authorList>
            <person name="Luedin S.M."/>
            <person name="Liechti N."/>
            <person name="Storelli N."/>
            <person name="Danza F."/>
            <person name="Wittwer M."/>
            <person name="Pothier J.F."/>
            <person name="Tonolla M.A."/>
        </authorList>
    </citation>
    <scope>NUCLEOTIDE SEQUENCE [LARGE SCALE GENOMIC DNA]</scope>
    <source>
        <strain evidence="2 3">LaCa</strain>
    </source>
</reference>
<name>A0A2S7XR52_9GAMM</name>
<dbReference type="GO" id="GO:0035438">
    <property type="term" value="F:cyclic-di-GMP binding"/>
    <property type="evidence" value="ECO:0007669"/>
    <property type="project" value="InterPro"/>
</dbReference>
<evidence type="ECO:0000259" key="1">
    <source>
        <dbReference type="Pfam" id="PF07238"/>
    </source>
</evidence>
<organism evidence="2 3">
    <name type="scientific">Chromatium okenii</name>
    <dbReference type="NCBI Taxonomy" id="61644"/>
    <lineage>
        <taxon>Bacteria</taxon>
        <taxon>Pseudomonadati</taxon>
        <taxon>Pseudomonadota</taxon>
        <taxon>Gammaproteobacteria</taxon>
        <taxon>Chromatiales</taxon>
        <taxon>Chromatiaceae</taxon>
        <taxon>Chromatium</taxon>
    </lineage>
</organism>
<dbReference type="Pfam" id="PF07238">
    <property type="entry name" value="PilZ"/>
    <property type="match status" value="1"/>
</dbReference>